<dbReference type="PANTHER" id="PTHR19446">
    <property type="entry name" value="REVERSE TRANSCRIPTASES"/>
    <property type="match status" value="1"/>
</dbReference>
<dbReference type="Pfam" id="PF00078">
    <property type="entry name" value="RVT_1"/>
    <property type="match status" value="1"/>
</dbReference>
<evidence type="ECO:0000313" key="3">
    <source>
        <dbReference type="EMBL" id="GBN88363.1"/>
    </source>
</evidence>
<evidence type="ECO:0000259" key="1">
    <source>
        <dbReference type="PROSITE" id="PS50878"/>
    </source>
</evidence>
<accession>A0A4Y2SKP5</accession>
<dbReference type="Pfam" id="PF00075">
    <property type="entry name" value="RNase_H"/>
    <property type="match status" value="1"/>
</dbReference>
<dbReference type="GO" id="GO:0003964">
    <property type="term" value="F:RNA-directed DNA polymerase activity"/>
    <property type="evidence" value="ECO:0007669"/>
    <property type="project" value="UniProtKB-KW"/>
</dbReference>
<dbReference type="InterPro" id="IPR036397">
    <property type="entry name" value="RNaseH_sf"/>
</dbReference>
<organism evidence="3 4">
    <name type="scientific">Araneus ventricosus</name>
    <name type="common">Orbweaver spider</name>
    <name type="synonym">Epeira ventricosa</name>
    <dbReference type="NCBI Taxonomy" id="182803"/>
    <lineage>
        <taxon>Eukaryota</taxon>
        <taxon>Metazoa</taxon>
        <taxon>Ecdysozoa</taxon>
        <taxon>Arthropoda</taxon>
        <taxon>Chelicerata</taxon>
        <taxon>Arachnida</taxon>
        <taxon>Araneae</taxon>
        <taxon>Araneomorphae</taxon>
        <taxon>Entelegynae</taxon>
        <taxon>Araneoidea</taxon>
        <taxon>Araneidae</taxon>
        <taxon>Araneus</taxon>
    </lineage>
</organism>
<feature type="domain" description="Reverse transcriptase" evidence="1">
    <location>
        <begin position="19"/>
        <end position="266"/>
    </location>
</feature>
<evidence type="ECO:0000259" key="2">
    <source>
        <dbReference type="PROSITE" id="PS50879"/>
    </source>
</evidence>
<keyword evidence="3" id="KW-0695">RNA-directed DNA polymerase</keyword>
<dbReference type="EMBL" id="BGPR01022240">
    <property type="protein sequence ID" value="GBN88363.1"/>
    <property type="molecule type" value="Genomic_DNA"/>
</dbReference>
<proteinExistence type="predicted"/>
<dbReference type="Gene3D" id="3.30.420.10">
    <property type="entry name" value="Ribonuclease H-like superfamily/Ribonuclease H"/>
    <property type="match status" value="1"/>
</dbReference>
<keyword evidence="3" id="KW-0548">Nucleotidyltransferase</keyword>
<dbReference type="GO" id="GO:0004523">
    <property type="term" value="F:RNA-DNA hybrid ribonuclease activity"/>
    <property type="evidence" value="ECO:0007669"/>
    <property type="project" value="InterPro"/>
</dbReference>
<dbReference type="Proteomes" id="UP000499080">
    <property type="component" value="Unassembled WGS sequence"/>
</dbReference>
<keyword evidence="4" id="KW-1185">Reference proteome</keyword>
<sequence>MIQHLSTDSQKHLLYMYNRIWNEHYFPASWKRALIIPIHKPDKDPSNPSNYRPIDLTSCLCKLLEKIINHRLLYFLEVNNLLHSSQSGFRKGRSTLDNLLALETDIRLSFLQRKHLVAIFFDIEKAYDHTWRYGILKDLFDFNMRGNLPIFIQNFLQLRKFQVRVGAELSDFYVQDEGVPQGSVLSVTLFNIKVNNILHQLPSTVKGHLYVDDLYISCTESRMNFIERQLQTAVNSIQKWSLTNGFTFSVTKTAGVHFCRKRGLHLDPEIKLNDPCNPLSEMTAALHALVQISNGPCGCYIIYIDSLSVLQSLQSFHYHSHPLVFEVLDFYYRLYSRGFTVLFCWVTAHVGISGNEQADKAAKSAAHFFNASIPACDLKKTYKN</sequence>
<dbReference type="InterPro" id="IPR000477">
    <property type="entry name" value="RT_dom"/>
</dbReference>
<protein>
    <submittedName>
        <fullName evidence="3">RNA-directed DNA polymerase from mobile element jockey</fullName>
    </submittedName>
</protein>
<dbReference type="GO" id="GO:0003676">
    <property type="term" value="F:nucleic acid binding"/>
    <property type="evidence" value="ECO:0007669"/>
    <property type="project" value="InterPro"/>
</dbReference>
<dbReference type="CDD" id="cd09276">
    <property type="entry name" value="Rnase_HI_RT_non_LTR"/>
    <property type="match status" value="1"/>
</dbReference>
<dbReference type="AlphaFoldDB" id="A0A4Y2SKP5"/>
<dbReference type="SUPFAM" id="SSF56672">
    <property type="entry name" value="DNA/RNA polymerases"/>
    <property type="match status" value="1"/>
</dbReference>
<dbReference type="OrthoDB" id="6433513at2759"/>
<comment type="caution">
    <text evidence="3">The sequence shown here is derived from an EMBL/GenBank/DDBJ whole genome shotgun (WGS) entry which is preliminary data.</text>
</comment>
<evidence type="ECO:0000313" key="4">
    <source>
        <dbReference type="Proteomes" id="UP000499080"/>
    </source>
</evidence>
<dbReference type="CDD" id="cd01650">
    <property type="entry name" value="RT_nLTR_like"/>
    <property type="match status" value="1"/>
</dbReference>
<reference evidence="3 4" key="1">
    <citation type="journal article" date="2019" name="Sci. Rep.">
        <title>Orb-weaving spider Araneus ventricosus genome elucidates the spidroin gene catalogue.</title>
        <authorList>
            <person name="Kono N."/>
            <person name="Nakamura H."/>
            <person name="Ohtoshi R."/>
            <person name="Moran D.A.P."/>
            <person name="Shinohara A."/>
            <person name="Yoshida Y."/>
            <person name="Fujiwara M."/>
            <person name="Mori M."/>
            <person name="Tomita M."/>
            <person name="Arakawa K."/>
        </authorList>
    </citation>
    <scope>NUCLEOTIDE SEQUENCE [LARGE SCALE GENOMIC DNA]</scope>
</reference>
<gene>
    <name evidence="3" type="primary">pol_1038</name>
    <name evidence="3" type="ORF">AVEN_166826_1</name>
</gene>
<dbReference type="InterPro" id="IPR043502">
    <property type="entry name" value="DNA/RNA_pol_sf"/>
</dbReference>
<dbReference type="InterPro" id="IPR002156">
    <property type="entry name" value="RNaseH_domain"/>
</dbReference>
<dbReference type="PROSITE" id="PS50879">
    <property type="entry name" value="RNASE_H_1"/>
    <property type="match status" value="1"/>
</dbReference>
<name>A0A4Y2SKP5_ARAVE</name>
<keyword evidence="3" id="KW-0808">Transferase</keyword>
<feature type="domain" description="RNase H type-1" evidence="2">
    <location>
        <begin position="203"/>
        <end position="367"/>
    </location>
</feature>
<dbReference type="PROSITE" id="PS50878">
    <property type="entry name" value="RT_POL"/>
    <property type="match status" value="1"/>
</dbReference>